<accession>A0A0F9M644</accession>
<evidence type="ECO:0000313" key="1">
    <source>
        <dbReference type="EMBL" id="KKN02870.1"/>
    </source>
</evidence>
<name>A0A0F9M644_9ZZZZ</name>
<protein>
    <submittedName>
        <fullName evidence="1">Uncharacterized protein</fullName>
    </submittedName>
</protein>
<dbReference type="EMBL" id="LAZR01005098">
    <property type="protein sequence ID" value="KKN02870.1"/>
    <property type="molecule type" value="Genomic_DNA"/>
</dbReference>
<organism evidence="1">
    <name type="scientific">marine sediment metagenome</name>
    <dbReference type="NCBI Taxonomy" id="412755"/>
    <lineage>
        <taxon>unclassified sequences</taxon>
        <taxon>metagenomes</taxon>
        <taxon>ecological metagenomes</taxon>
    </lineage>
</organism>
<proteinExistence type="predicted"/>
<gene>
    <name evidence="1" type="ORF">LCGC14_1113410</name>
</gene>
<sequence>MALPTGSSGQSWKTFAPPPSVGAGAVSLPLPIEHKILYEAPIGFYISCLGNFVGNAATFGSSSFTIARKGSPDIQQVSWSLSSTVAPGVFDSIFFVITDQLFFALGDGDFHFAFVEGYADPRQVSGSRKGLLIESLSAQPNETVAESPHMSLEPTSFQSDIKLQGDLYYVLAGVPVKAGLKIIDVGAFGQLYTGSFLSVRPTESLNQLINRFTSSDIPTSSLLGLNALVVDNTFITVNTPSHSGSLIRNATWGGGFFMPDSDTVAVFGEDKDFLVANGSVTSLTGLEILSGTLNVFSGSIYIRGDVVRLEISGLSASAHIIGQRWAAVTVSNVPIDKIAGTPGLPDGVLYLTPSASTSDLEEAHIRVSGTWVPIISHSFDTLDGGFFDGS</sequence>
<comment type="caution">
    <text evidence="1">The sequence shown here is derived from an EMBL/GenBank/DDBJ whole genome shotgun (WGS) entry which is preliminary data.</text>
</comment>
<dbReference type="AlphaFoldDB" id="A0A0F9M644"/>
<reference evidence="1" key="1">
    <citation type="journal article" date="2015" name="Nature">
        <title>Complex archaea that bridge the gap between prokaryotes and eukaryotes.</title>
        <authorList>
            <person name="Spang A."/>
            <person name="Saw J.H."/>
            <person name="Jorgensen S.L."/>
            <person name="Zaremba-Niedzwiedzka K."/>
            <person name="Martijn J."/>
            <person name="Lind A.E."/>
            <person name="van Eijk R."/>
            <person name="Schleper C."/>
            <person name="Guy L."/>
            <person name="Ettema T.J."/>
        </authorList>
    </citation>
    <scope>NUCLEOTIDE SEQUENCE</scope>
</reference>